<comment type="caution">
    <text evidence="1">The sequence shown here is derived from an EMBL/GenBank/DDBJ whole genome shotgun (WGS) entry which is preliminary data.</text>
</comment>
<dbReference type="OMA" id="AQVQCFA"/>
<dbReference type="Proteomes" id="UP000318571">
    <property type="component" value="Chromosome 8"/>
</dbReference>
<dbReference type="SUPFAM" id="SSF52317">
    <property type="entry name" value="Class I glutamine amidotransferase-like"/>
    <property type="match status" value="1"/>
</dbReference>
<accession>A0A553N781</accession>
<evidence type="ECO:0000313" key="2">
    <source>
        <dbReference type="Proteomes" id="UP000318571"/>
    </source>
</evidence>
<gene>
    <name evidence="1" type="ORF">TCAL_03696</name>
</gene>
<keyword evidence="2" id="KW-1185">Reference proteome</keyword>
<organism evidence="1 2">
    <name type="scientific">Tigriopus californicus</name>
    <name type="common">Marine copepod</name>
    <dbReference type="NCBI Taxonomy" id="6832"/>
    <lineage>
        <taxon>Eukaryota</taxon>
        <taxon>Metazoa</taxon>
        <taxon>Ecdysozoa</taxon>
        <taxon>Arthropoda</taxon>
        <taxon>Crustacea</taxon>
        <taxon>Multicrustacea</taxon>
        <taxon>Hexanauplia</taxon>
        <taxon>Copepoda</taxon>
        <taxon>Harpacticoida</taxon>
        <taxon>Harpacticidae</taxon>
        <taxon>Tigriopus</taxon>
    </lineage>
</organism>
<dbReference type="OrthoDB" id="543156at2759"/>
<sequence length="227" mass="24251">MSSESVAVVLSGCGVYDGTEIHEVAAVCVALSKLGKTPVFYAPDKVQFHEVNHVNGSSDNETKRNVLVESGRIARGKVLALGELQVTSADAVIFPGGFGAAKNLSTFGVSENPVVDQEVERVLVEFHEAKKPIGLCCISPILAAMVFGGKDIKVKLTLGKQGDGWPFGGTLDKAKEFGAEVVEMNVNEVCIDEEHKIVTSPAFMYDGKFHEIQEGVTQMVNAVVDLI</sequence>
<dbReference type="AlphaFoldDB" id="A0A553N781"/>
<protein>
    <recommendedName>
        <fullName evidence="3">DJ-1/PfpI domain-containing protein</fullName>
    </recommendedName>
</protein>
<dbReference type="NCBIfam" id="NF008747">
    <property type="entry name" value="PRK11780.1"/>
    <property type="match status" value="1"/>
</dbReference>
<reference evidence="1 2" key="1">
    <citation type="journal article" date="2018" name="Nat. Ecol. Evol.">
        <title>Genomic signatures of mitonuclear coevolution across populations of Tigriopus californicus.</title>
        <authorList>
            <person name="Barreto F.S."/>
            <person name="Watson E.T."/>
            <person name="Lima T.G."/>
            <person name="Willett C.S."/>
            <person name="Edmands S."/>
            <person name="Li W."/>
            <person name="Burton R.S."/>
        </authorList>
    </citation>
    <scope>NUCLEOTIDE SEQUENCE [LARGE SCALE GENOMIC DNA]</scope>
    <source>
        <strain evidence="1 2">San Diego</strain>
    </source>
</reference>
<dbReference type="InterPro" id="IPR029062">
    <property type="entry name" value="Class_I_gatase-like"/>
</dbReference>
<dbReference type="Gene3D" id="3.40.50.880">
    <property type="match status" value="1"/>
</dbReference>
<dbReference type="EMBL" id="VCGU01000459">
    <property type="protein sequence ID" value="TRY61295.1"/>
    <property type="molecule type" value="Genomic_DNA"/>
</dbReference>
<evidence type="ECO:0008006" key="3">
    <source>
        <dbReference type="Google" id="ProtNLM"/>
    </source>
</evidence>
<name>A0A553N781_TIGCA</name>
<proteinExistence type="predicted"/>
<dbReference type="PANTHER" id="PTHR10224">
    <property type="entry name" value="ES1 PROTEIN HOMOLOG, MITOCHONDRIAL"/>
    <property type="match status" value="1"/>
</dbReference>
<evidence type="ECO:0000313" key="1">
    <source>
        <dbReference type="EMBL" id="TRY61295.1"/>
    </source>
</evidence>
<dbReference type="PANTHER" id="PTHR10224:SF12">
    <property type="entry name" value="GLYOXALASE ELBB"/>
    <property type="match status" value="1"/>
</dbReference>